<evidence type="ECO:0000256" key="10">
    <source>
        <dbReference type="ARBA" id="ARBA00034704"/>
    </source>
</evidence>
<comment type="function">
    <text evidence="11">Responsible for microtubule translocation. May be important for the organization of phragmoplast-specific arrays of microtubules. Plays an essential role in stabilizing the mitotic spindle. Required during mitotic cytokinesis.</text>
</comment>
<dbReference type="InterPro" id="IPR019821">
    <property type="entry name" value="Kinesin_motor_CS"/>
</dbReference>
<dbReference type="GO" id="GO:0005874">
    <property type="term" value="C:microtubule"/>
    <property type="evidence" value="ECO:0007669"/>
    <property type="project" value="UniProtKB-KW"/>
</dbReference>
<dbReference type="GO" id="GO:0003777">
    <property type="term" value="F:microtubule motor activity"/>
    <property type="evidence" value="ECO:0007669"/>
    <property type="project" value="InterPro"/>
</dbReference>
<evidence type="ECO:0000256" key="5">
    <source>
        <dbReference type="ARBA" id="ARBA00022840"/>
    </source>
</evidence>
<dbReference type="GO" id="GO:0007010">
    <property type="term" value="P:cytoskeleton organization"/>
    <property type="evidence" value="ECO:0007669"/>
    <property type="project" value="UniProtKB-ARBA"/>
</dbReference>
<keyword evidence="4 12" id="KW-0547">Nucleotide-binding</keyword>
<evidence type="ECO:0000256" key="8">
    <source>
        <dbReference type="ARBA" id="ARBA00023212"/>
    </source>
</evidence>
<evidence type="ECO:0000256" key="14">
    <source>
        <dbReference type="SAM" id="Coils"/>
    </source>
</evidence>
<dbReference type="GO" id="GO:0005819">
    <property type="term" value="C:spindle"/>
    <property type="evidence" value="ECO:0007669"/>
    <property type="project" value="UniProtKB-SubCell"/>
</dbReference>
<dbReference type="AlphaFoldDB" id="A0AAV1IEY3"/>
<proteinExistence type="inferred from homology"/>
<evidence type="ECO:0000256" key="15">
    <source>
        <dbReference type="SAM" id="MobiDB-lite"/>
    </source>
</evidence>
<keyword evidence="8" id="KW-0206">Cytoskeleton</keyword>
<keyword evidence="2" id="KW-0963">Cytoplasm</keyword>
<feature type="region of interest" description="Disordered" evidence="15">
    <location>
        <begin position="1"/>
        <end position="89"/>
    </location>
</feature>
<dbReference type="SMART" id="SM00129">
    <property type="entry name" value="KISc"/>
    <property type="match status" value="1"/>
</dbReference>
<evidence type="ECO:0000256" key="7">
    <source>
        <dbReference type="ARBA" id="ARBA00023175"/>
    </source>
</evidence>
<evidence type="ECO:0000256" key="13">
    <source>
        <dbReference type="RuleBase" id="RU000394"/>
    </source>
</evidence>
<organism evidence="17 18">
    <name type="scientific">Coccomyxa viridis</name>
    <dbReference type="NCBI Taxonomy" id="1274662"/>
    <lineage>
        <taxon>Eukaryota</taxon>
        <taxon>Viridiplantae</taxon>
        <taxon>Chlorophyta</taxon>
        <taxon>core chlorophytes</taxon>
        <taxon>Trebouxiophyceae</taxon>
        <taxon>Trebouxiophyceae incertae sedis</taxon>
        <taxon>Coccomyxaceae</taxon>
        <taxon>Coccomyxa</taxon>
    </lineage>
</organism>
<dbReference type="PROSITE" id="PS50067">
    <property type="entry name" value="KINESIN_MOTOR_2"/>
    <property type="match status" value="1"/>
</dbReference>
<feature type="compositionally biased region" description="Polar residues" evidence="15">
    <location>
        <begin position="48"/>
        <end position="71"/>
    </location>
</feature>
<dbReference type="PANTHER" id="PTHR37739:SF8">
    <property type="entry name" value="KINESIN-LIKE PROTEIN KIN-12D"/>
    <property type="match status" value="1"/>
</dbReference>
<feature type="coiled-coil region" evidence="14">
    <location>
        <begin position="501"/>
        <end position="535"/>
    </location>
</feature>
<keyword evidence="5 12" id="KW-0067">ATP-binding</keyword>
<dbReference type="InterPro" id="IPR036961">
    <property type="entry name" value="Kinesin_motor_dom_sf"/>
</dbReference>
<dbReference type="InterPro" id="IPR044986">
    <property type="entry name" value="KIF15/KIN-12"/>
</dbReference>
<evidence type="ECO:0000256" key="6">
    <source>
        <dbReference type="ARBA" id="ARBA00023054"/>
    </source>
</evidence>
<feature type="region of interest" description="Disordered" evidence="15">
    <location>
        <begin position="649"/>
        <end position="674"/>
    </location>
</feature>
<comment type="similarity">
    <text evidence="10">Belongs to the TRAFAC class myosin-kinesin ATPase superfamily. Kinesin family. KIN-5/BimC subfamily.</text>
</comment>
<feature type="domain" description="Kinesin motor" evidence="16">
    <location>
        <begin position="91"/>
        <end position="424"/>
    </location>
</feature>
<comment type="caution">
    <text evidence="17">The sequence shown here is derived from an EMBL/GenBank/DDBJ whole genome shotgun (WGS) entry which is preliminary data.</text>
</comment>
<name>A0AAV1IEY3_9CHLO</name>
<evidence type="ECO:0000256" key="9">
    <source>
        <dbReference type="ARBA" id="ARBA00034488"/>
    </source>
</evidence>
<dbReference type="Proteomes" id="UP001314263">
    <property type="component" value="Unassembled WGS sequence"/>
</dbReference>
<dbReference type="InterPro" id="IPR001752">
    <property type="entry name" value="Kinesin_motor_dom"/>
</dbReference>
<dbReference type="GO" id="GO:0007018">
    <property type="term" value="P:microtubule-based movement"/>
    <property type="evidence" value="ECO:0007669"/>
    <property type="project" value="InterPro"/>
</dbReference>
<dbReference type="EMBL" id="CAUYUE010000012">
    <property type="protein sequence ID" value="CAK0785351.1"/>
    <property type="molecule type" value="Genomic_DNA"/>
</dbReference>
<feature type="binding site" evidence="12">
    <location>
        <begin position="169"/>
        <end position="176"/>
    </location>
    <ligand>
        <name>ATP</name>
        <dbReference type="ChEBI" id="CHEBI:30616"/>
    </ligand>
</feature>
<evidence type="ECO:0000313" key="18">
    <source>
        <dbReference type="Proteomes" id="UP001314263"/>
    </source>
</evidence>
<accession>A0AAV1IEY3</accession>
<dbReference type="PANTHER" id="PTHR37739">
    <property type="entry name" value="KINESIN-LIKE PROTEIN KIN-12D"/>
    <property type="match status" value="1"/>
</dbReference>
<evidence type="ECO:0000256" key="3">
    <source>
        <dbReference type="ARBA" id="ARBA00022701"/>
    </source>
</evidence>
<evidence type="ECO:0000256" key="11">
    <source>
        <dbReference type="ARBA" id="ARBA00046159"/>
    </source>
</evidence>
<dbReference type="InterPro" id="IPR027417">
    <property type="entry name" value="P-loop_NTPase"/>
</dbReference>
<feature type="coiled-coil region" evidence="14">
    <location>
        <begin position="431"/>
        <end position="465"/>
    </location>
</feature>
<evidence type="ECO:0000256" key="1">
    <source>
        <dbReference type="ARBA" id="ARBA00004186"/>
    </source>
</evidence>
<sequence>MFSRESRLSRRSSEGPLSAVISAGSSPGTTKGKMSRRREHPHAHSLSGLHTPTHGQLRSTSKASSPRTPSEMSEADTPGTMRPQSPPSADNIQVVVRVKPLPSTAQDAGSLEMVSSACVRMASSQGPRSWTFDHIAGPETSQEAFFAVAGIPFVEHCLEGFHASIFAYGQTSSGKTHTMTGRLDSPAEMGLSMRVMQQLLQRISAAENSQGRQKYQLRASYLELYDEQITDLLAPVSAGQLTIREDVCSESAKVYVEGLTEVEVLNEHDARRLMERGVARRRTNETRMNAESSRSHAVLTLHLESSTRTDSGLLAVRSSRLNLVDLAGSERNKSSFAAGDRLKEACSINQSLTTLGRVIKLLVEAQRSRLPRHIPYRDSRLTFLLQESLGGNAKTMIIANISPALEHAAETASTLAFASRAKCIRNSAVVNQDVRGDAELMRRELERLQRENDMLRQQSSAAEMCGAAAGAAPSCSGDEDGGAGLSDELLQRAQERSGLLSRELAQEISRHEQERQNAERRIQHLEASSSATRQELNAARLAGIADRQRDGCQISSLKAQVREQSVHIAALECNITKLQQALSQQQSHMQQQLSTVQQELHEAELAASVAQDQLAHEQQRTGRLKHAIKSAFEEARTPAAGVAGHGWLHGDSRPLQKENTPSPQHMHAGSPGRKAFQGLHVNVDV</sequence>
<gene>
    <name evidence="17" type="ORF">CVIRNUC_008558</name>
</gene>
<dbReference type="PRINTS" id="PR00380">
    <property type="entry name" value="KINESINHEAVY"/>
</dbReference>
<reference evidence="17 18" key="1">
    <citation type="submission" date="2023-10" db="EMBL/GenBank/DDBJ databases">
        <authorList>
            <person name="Maclean D."/>
            <person name="Macfadyen A."/>
        </authorList>
    </citation>
    <scope>NUCLEOTIDE SEQUENCE [LARGE SCALE GENOMIC DNA]</scope>
</reference>
<dbReference type="Gene3D" id="3.40.850.10">
    <property type="entry name" value="Kinesin motor domain"/>
    <property type="match status" value="1"/>
</dbReference>
<feature type="coiled-coil region" evidence="14">
    <location>
        <begin position="568"/>
        <end position="620"/>
    </location>
</feature>
<keyword evidence="6 14" id="KW-0175">Coiled coil</keyword>
<dbReference type="GO" id="GO:0008017">
    <property type="term" value="F:microtubule binding"/>
    <property type="evidence" value="ECO:0007669"/>
    <property type="project" value="InterPro"/>
</dbReference>
<dbReference type="Pfam" id="PF00225">
    <property type="entry name" value="Kinesin"/>
    <property type="match status" value="1"/>
</dbReference>
<evidence type="ECO:0000256" key="2">
    <source>
        <dbReference type="ARBA" id="ARBA00022490"/>
    </source>
</evidence>
<keyword evidence="7 12" id="KW-0505">Motor protein</keyword>
<dbReference type="FunFam" id="3.40.850.10:FF:000019">
    <property type="entry name" value="Kinesin-like protein KIN-5D"/>
    <property type="match status" value="1"/>
</dbReference>
<comment type="subcellular location">
    <subcellularLocation>
        <location evidence="1">Cytoplasm</location>
        <location evidence="1">Cytoskeleton</location>
        <location evidence="1">Spindle</location>
    </subcellularLocation>
</comment>
<dbReference type="PROSITE" id="PS00411">
    <property type="entry name" value="KINESIN_MOTOR_1"/>
    <property type="match status" value="1"/>
</dbReference>
<protein>
    <recommendedName>
        <fullName evidence="13">Kinesin-like protein</fullName>
    </recommendedName>
</protein>
<evidence type="ECO:0000313" key="17">
    <source>
        <dbReference type="EMBL" id="CAK0785351.1"/>
    </source>
</evidence>
<evidence type="ECO:0000256" key="12">
    <source>
        <dbReference type="PROSITE-ProRule" id="PRU00283"/>
    </source>
</evidence>
<evidence type="ECO:0000259" key="16">
    <source>
        <dbReference type="PROSITE" id="PS50067"/>
    </source>
</evidence>
<dbReference type="GO" id="GO:0005524">
    <property type="term" value="F:ATP binding"/>
    <property type="evidence" value="ECO:0007669"/>
    <property type="project" value="UniProtKB-UniRule"/>
</dbReference>
<feature type="compositionally biased region" description="Basic and acidic residues" evidence="15">
    <location>
        <begin position="1"/>
        <end position="13"/>
    </location>
</feature>
<dbReference type="CDD" id="cd00106">
    <property type="entry name" value="KISc"/>
    <property type="match status" value="1"/>
</dbReference>
<keyword evidence="18" id="KW-1185">Reference proteome</keyword>
<evidence type="ECO:0000256" key="4">
    <source>
        <dbReference type="ARBA" id="ARBA00022741"/>
    </source>
</evidence>
<feature type="compositionally biased region" description="Basic residues" evidence="15">
    <location>
        <begin position="33"/>
        <end position="43"/>
    </location>
</feature>
<dbReference type="SUPFAM" id="SSF52540">
    <property type="entry name" value="P-loop containing nucleoside triphosphate hydrolases"/>
    <property type="match status" value="1"/>
</dbReference>
<comment type="similarity">
    <text evidence="9">Belongs to the TRAFAC class myosin-kinesin ATPase superfamily. Kinesin family. KIN-12 subfamily.</text>
</comment>
<keyword evidence="3 13" id="KW-0493">Microtubule</keyword>